<proteinExistence type="predicted"/>
<comment type="caution">
    <text evidence="1">The sequence shown here is derived from an EMBL/GenBank/DDBJ whole genome shotgun (WGS) entry which is preliminary data.</text>
</comment>
<dbReference type="EMBL" id="QGKW02000007">
    <property type="protein sequence ID" value="KAF2617787.1"/>
    <property type="molecule type" value="Genomic_DNA"/>
</dbReference>
<dbReference type="AlphaFoldDB" id="A0A8S9MH20"/>
<evidence type="ECO:0000313" key="1">
    <source>
        <dbReference type="EMBL" id="KAF2617787.1"/>
    </source>
</evidence>
<dbReference type="PANTHER" id="PTHR31065:SF86">
    <property type="entry name" value="B BOX-TYPE DOMAIN-CONTAINING PROTEIN"/>
    <property type="match status" value="1"/>
</dbReference>
<evidence type="ECO:0008006" key="3">
    <source>
        <dbReference type="Google" id="ProtNLM"/>
    </source>
</evidence>
<organism evidence="1 2">
    <name type="scientific">Brassica cretica</name>
    <name type="common">Mustard</name>
    <dbReference type="NCBI Taxonomy" id="69181"/>
    <lineage>
        <taxon>Eukaryota</taxon>
        <taxon>Viridiplantae</taxon>
        <taxon>Streptophyta</taxon>
        <taxon>Embryophyta</taxon>
        <taxon>Tracheophyta</taxon>
        <taxon>Spermatophyta</taxon>
        <taxon>Magnoliopsida</taxon>
        <taxon>eudicotyledons</taxon>
        <taxon>Gunneridae</taxon>
        <taxon>Pentapetalae</taxon>
        <taxon>rosids</taxon>
        <taxon>malvids</taxon>
        <taxon>Brassicales</taxon>
        <taxon>Brassicaceae</taxon>
        <taxon>Brassiceae</taxon>
        <taxon>Brassica</taxon>
    </lineage>
</organism>
<dbReference type="Pfam" id="PF04640">
    <property type="entry name" value="PLATZ"/>
    <property type="match status" value="1"/>
</dbReference>
<dbReference type="PANTHER" id="PTHR31065">
    <property type="entry name" value="PLATZ TRANSCRIPTION FACTOR FAMILY PROTEIN"/>
    <property type="match status" value="1"/>
</dbReference>
<gene>
    <name evidence="1" type="ORF">F2Q68_00041840</name>
</gene>
<dbReference type="InterPro" id="IPR006734">
    <property type="entry name" value="PLATZ"/>
</dbReference>
<dbReference type="Proteomes" id="UP000712281">
    <property type="component" value="Unassembled WGS sequence"/>
</dbReference>
<name>A0A8S9MH20_BRACR</name>
<protein>
    <recommendedName>
        <fullName evidence="3">B box-type domain-containing protein</fullName>
    </recommendedName>
</protein>
<evidence type="ECO:0000313" key="2">
    <source>
        <dbReference type="Proteomes" id="UP000712281"/>
    </source>
</evidence>
<sequence>MNLTKASVNLFQTVFILNSSSSESGTTFCPAVQRFCKKDEHKTSSQGKWSIVLQSCSISFLMSNMVKKPLESKGLWSSLPSKASKLPCPSGSLSLSKKRSFQKVAPLKHEERRSLWCDGYKKEVMSQVLSLSIIKSKQRRRLCPCCSELTHDVYSCLNQSLHMMYIPDHGEIVDTQGAVKKRSKEEPVDLSAAVEVMHSWFQDSMLLTSKLGPSLIFSVSSLKRGTWKSLYQKLVVPTPFEDGKESEERGRHQTSQEKGSEMLVCASYGVHPCSTKYSSDRLIADLTHALEFHGRPLLGRQMRLEMETREFPAWLEVLLKEKFFNACLDHEEEKKNEKNILCIDCCLSICPHCLPSHTSHRLLRIRRYMYNDVLRVEDGSKLMDCSLIQPYIVNSSKVVFINERPHPRQFRGSGNFCSTCDRSLQSPYLFCSLSCKISDVIMRQRGLSGFLRVCNFLNLTEDVTTSTLEPSGSDGDGGVDMFLCQALACTAATEIVRKKRSSLTTTCRRVTTAVSSASTEAPANFFNRRKNTPPQRAPLY</sequence>
<accession>A0A8S9MH20</accession>
<reference evidence="1" key="1">
    <citation type="submission" date="2019-12" db="EMBL/GenBank/DDBJ databases">
        <title>Genome sequencing and annotation of Brassica cretica.</title>
        <authorList>
            <person name="Studholme D.J."/>
            <person name="Sarris P.F."/>
        </authorList>
    </citation>
    <scope>NUCLEOTIDE SEQUENCE</scope>
    <source>
        <strain evidence="1">PFS-001/15</strain>
        <tissue evidence="1">Leaf</tissue>
    </source>
</reference>